<proteinExistence type="predicted"/>
<sequence length="227" mass="25337">MVVKVFKNMGKDQRGTVILMAVLLVSILLIMAGVATDLARAWVAREDLQAAIEAASLAGARNAKRYVTVTVEPGHKECSTDEDGHTSCWCVSEPIVDRSGNEVHMIDEDGWRHNECDNYLGIRKRWLEYPNDTAEIMQGVFDVNRPSLLEEDGEITSERIKINDSASDEAYPSVTVRAGGSVNTFLLKLAGIDELEFNRCSQSASYYDKIVEGKIYGWERPEDDCKE</sequence>
<dbReference type="AlphaFoldDB" id="A0A2L2XE25"/>
<comment type="caution">
    <text evidence="2">The sequence shown here is derived from an EMBL/GenBank/DDBJ whole genome shotgun (WGS) entry which is preliminary data.</text>
</comment>
<evidence type="ECO:0000259" key="1">
    <source>
        <dbReference type="Pfam" id="PF13400"/>
    </source>
</evidence>
<dbReference type="Pfam" id="PF13400">
    <property type="entry name" value="Tad"/>
    <property type="match status" value="1"/>
</dbReference>
<feature type="domain" description="Putative Flp pilus-assembly TadG-like N-terminal" evidence="1">
    <location>
        <begin position="15"/>
        <end position="61"/>
    </location>
</feature>
<evidence type="ECO:0000313" key="3">
    <source>
        <dbReference type="Proteomes" id="UP000239549"/>
    </source>
</evidence>
<evidence type="ECO:0000313" key="2">
    <source>
        <dbReference type="EMBL" id="GBF33963.1"/>
    </source>
</evidence>
<dbReference type="InterPro" id="IPR028087">
    <property type="entry name" value="Tad_N"/>
</dbReference>
<dbReference type="EMBL" id="BFAV01000125">
    <property type="protein sequence ID" value="GBF33963.1"/>
    <property type="molecule type" value="Genomic_DNA"/>
</dbReference>
<gene>
    <name evidence="2" type="ORF">DCCM_3074</name>
</gene>
<accession>A0A2L2XE25</accession>
<dbReference type="Proteomes" id="UP000239549">
    <property type="component" value="Unassembled WGS sequence"/>
</dbReference>
<name>A0A2L2XE25_9FIRM</name>
<reference evidence="3" key="1">
    <citation type="submission" date="2018-02" db="EMBL/GenBank/DDBJ databases">
        <title>Genome sequence of Desulfocucumis palustris strain NAW-5.</title>
        <authorList>
            <person name="Watanabe M."/>
            <person name="Kojima H."/>
            <person name="Fukui M."/>
        </authorList>
    </citation>
    <scope>NUCLEOTIDE SEQUENCE [LARGE SCALE GENOMIC DNA]</scope>
    <source>
        <strain evidence="3">NAW-5</strain>
    </source>
</reference>
<organism evidence="2 3">
    <name type="scientific">Desulfocucumis palustris</name>
    <dbReference type="NCBI Taxonomy" id="1898651"/>
    <lineage>
        <taxon>Bacteria</taxon>
        <taxon>Bacillati</taxon>
        <taxon>Bacillota</taxon>
        <taxon>Clostridia</taxon>
        <taxon>Eubacteriales</taxon>
        <taxon>Desulfocucumaceae</taxon>
        <taxon>Desulfocucumis</taxon>
    </lineage>
</organism>
<keyword evidence="3" id="KW-1185">Reference proteome</keyword>
<protein>
    <recommendedName>
        <fullName evidence="1">Putative Flp pilus-assembly TadG-like N-terminal domain-containing protein</fullName>
    </recommendedName>
</protein>